<accession>A0A4S4K086</accession>
<keyword evidence="1" id="KW-0812">Transmembrane</keyword>
<gene>
    <name evidence="3" type="ORF">AJ85_18310</name>
</gene>
<proteinExistence type="predicted"/>
<dbReference type="Pfam" id="PF01882">
    <property type="entry name" value="DUF58"/>
    <property type="match status" value="1"/>
</dbReference>
<protein>
    <recommendedName>
        <fullName evidence="2">DUF58 domain-containing protein</fullName>
    </recommendedName>
</protein>
<feature type="transmembrane region" description="Helical" evidence="1">
    <location>
        <begin position="12"/>
        <end position="32"/>
    </location>
</feature>
<dbReference type="AlphaFoldDB" id="A0A4S4K086"/>
<evidence type="ECO:0000259" key="2">
    <source>
        <dbReference type="Pfam" id="PF01882"/>
    </source>
</evidence>
<sequence length="384" mass="44411">MNRRGMKQTLKEILKYILLLLVAMIVFIYAMFQGGFVSWFLFYSTLTVLVLTLLMSLLPVKGFKVERVIQPNVVKGGDDLLVTVTVRNASYQPFFYMHVFDHVSADLGEVQNPSTFFFFSFQKKFQYTYSIHNVKRGQYEFDKVELIFGDLFGFFEKRKVIVSETIVNVYPRYQKIREVPHGKQVESIEGKLRAKELGEERNLSSVRQYIPGDRLTSIDWKQSARSTQLMTKEFESFRGEGIVIAFDPYLSAQTEEMFEKSIELTASLLVTFMESQGSVQLAVRLDDWVSRVVSSNQLYRGLELLAQIEGTGKVLTFGSVYEQWRGATVYFVCAELSKDMLPAFEKLRQQQISLQVCLVRNNGRNQWMINDLERLGIKTHIVQL</sequence>
<feature type="domain" description="DUF58" evidence="2">
    <location>
        <begin position="205"/>
        <end position="279"/>
    </location>
</feature>
<evidence type="ECO:0000256" key="1">
    <source>
        <dbReference type="SAM" id="Phobius"/>
    </source>
</evidence>
<dbReference type="PANTHER" id="PTHR34351">
    <property type="entry name" value="SLR1927 PROTEIN-RELATED"/>
    <property type="match status" value="1"/>
</dbReference>
<feature type="transmembrane region" description="Helical" evidence="1">
    <location>
        <begin position="38"/>
        <end position="60"/>
    </location>
</feature>
<dbReference type="EMBL" id="JALP01000245">
    <property type="protein sequence ID" value="THG89339.1"/>
    <property type="molecule type" value="Genomic_DNA"/>
</dbReference>
<name>A0A4S4K086_ALKAL</name>
<evidence type="ECO:0000313" key="4">
    <source>
        <dbReference type="Proteomes" id="UP000297014"/>
    </source>
</evidence>
<comment type="caution">
    <text evidence="3">The sequence shown here is derived from an EMBL/GenBank/DDBJ whole genome shotgun (WGS) entry which is preliminary data.</text>
</comment>
<organism evidence="3 4">
    <name type="scientific">Alkalihalobacillus alcalophilus ATCC 27647 = CGMCC 1.3604</name>
    <dbReference type="NCBI Taxonomy" id="1218173"/>
    <lineage>
        <taxon>Bacteria</taxon>
        <taxon>Bacillati</taxon>
        <taxon>Bacillota</taxon>
        <taxon>Bacilli</taxon>
        <taxon>Bacillales</taxon>
        <taxon>Bacillaceae</taxon>
        <taxon>Alkalihalobacillus</taxon>
    </lineage>
</organism>
<dbReference type="Proteomes" id="UP000297014">
    <property type="component" value="Unassembled WGS sequence"/>
</dbReference>
<dbReference type="InterPro" id="IPR002881">
    <property type="entry name" value="DUF58"/>
</dbReference>
<reference evidence="3 4" key="1">
    <citation type="submission" date="2014-01" db="EMBL/GenBank/DDBJ databases">
        <title>Draft genome sequencing of Bacillus alcalophilus CGMCC 1.3604.</title>
        <authorList>
            <person name="Yang J."/>
            <person name="Diao L."/>
            <person name="Yang S."/>
        </authorList>
    </citation>
    <scope>NUCLEOTIDE SEQUENCE [LARGE SCALE GENOMIC DNA]</scope>
    <source>
        <strain evidence="3 4">CGMCC 1.3604</strain>
    </source>
</reference>
<evidence type="ECO:0000313" key="3">
    <source>
        <dbReference type="EMBL" id="THG89339.1"/>
    </source>
</evidence>
<dbReference type="PANTHER" id="PTHR34351:SF2">
    <property type="entry name" value="DUF58 DOMAIN-CONTAINING PROTEIN"/>
    <property type="match status" value="1"/>
</dbReference>
<keyword evidence="1" id="KW-1133">Transmembrane helix</keyword>
<keyword evidence="1" id="KW-0472">Membrane</keyword>